<evidence type="ECO:0000313" key="3">
    <source>
        <dbReference type="EMBL" id="KAL0484092.1"/>
    </source>
</evidence>
<dbReference type="EMBL" id="JAOPGA020000880">
    <property type="protein sequence ID" value="KAL0482662.1"/>
    <property type="molecule type" value="Genomic_DNA"/>
</dbReference>
<dbReference type="EMBL" id="JAOPGA020001019">
    <property type="protein sequence ID" value="KAL0484092.1"/>
    <property type="molecule type" value="Genomic_DNA"/>
</dbReference>
<evidence type="ECO:0000313" key="4">
    <source>
        <dbReference type="Proteomes" id="UP001431209"/>
    </source>
</evidence>
<organism evidence="3 4">
    <name type="scientific">Acrasis kona</name>
    <dbReference type="NCBI Taxonomy" id="1008807"/>
    <lineage>
        <taxon>Eukaryota</taxon>
        <taxon>Discoba</taxon>
        <taxon>Heterolobosea</taxon>
        <taxon>Tetramitia</taxon>
        <taxon>Eutetramitia</taxon>
        <taxon>Acrasidae</taxon>
        <taxon>Acrasis</taxon>
    </lineage>
</organism>
<keyword evidence="4" id="KW-1185">Reference proteome</keyword>
<evidence type="ECO:0000313" key="2">
    <source>
        <dbReference type="EMBL" id="KAL0482662.1"/>
    </source>
</evidence>
<reference evidence="3 4" key="1">
    <citation type="submission" date="2024-03" db="EMBL/GenBank/DDBJ databases">
        <title>The Acrasis kona genome and developmental transcriptomes reveal deep origins of eukaryotic multicellular pathways.</title>
        <authorList>
            <person name="Sheikh S."/>
            <person name="Fu C.-J."/>
            <person name="Brown M.W."/>
            <person name="Baldauf S.L."/>
        </authorList>
    </citation>
    <scope>NUCLEOTIDE SEQUENCE [LARGE SCALE GENOMIC DNA]</scope>
    <source>
        <strain evidence="3 4">ATCC MYA-3509</strain>
    </source>
</reference>
<dbReference type="Proteomes" id="UP001431209">
    <property type="component" value="Unassembled WGS sequence"/>
</dbReference>
<name>A0AAW2Z4B7_9EUKA</name>
<dbReference type="Pfam" id="PF13232">
    <property type="entry name" value="Complex1_LYR_1"/>
    <property type="match status" value="1"/>
</dbReference>
<gene>
    <name evidence="2" type="ORF">AKO1_002649</name>
    <name evidence="3" type="ORF">AKO1_004709</name>
</gene>
<feature type="domain" description="Complex 1 LYR protein" evidence="1">
    <location>
        <begin position="14"/>
        <end position="58"/>
    </location>
</feature>
<comment type="caution">
    <text evidence="3">The sequence shown here is derived from an EMBL/GenBank/DDBJ whole genome shotgun (WGS) entry which is preliminary data.</text>
</comment>
<dbReference type="InterPro" id="IPR008011">
    <property type="entry name" value="Complex1_LYR_dom"/>
</dbReference>
<dbReference type="AlphaFoldDB" id="A0AAW2Z4B7"/>
<sequence>MSIPFKRVHIVGPLHLYRLLLKAANNEKVYRLPRAREYLVKKIKHEYRHRTNDVVYHEIGVKRAIHFLEVSTFQTHGFSRKFVEEN</sequence>
<accession>A0AAW2Z4B7</accession>
<proteinExistence type="predicted"/>
<evidence type="ECO:0000259" key="1">
    <source>
        <dbReference type="Pfam" id="PF13232"/>
    </source>
</evidence>
<protein>
    <recommendedName>
        <fullName evidence="1">Complex 1 LYR protein domain-containing protein</fullName>
    </recommendedName>
</protein>